<evidence type="ECO:0000256" key="2">
    <source>
        <dbReference type="SAM" id="SignalP"/>
    </source>
</evidence>
<keyword evidence="4" id="KW-1185">Reference proteome</keyword>
<keyword evidence="2" id="KW-0732">Signal</keyword>
<sequence length="192" mass="18398">MNHRLAFVSIATVSLVFTACGLGSYQPPTGNGGEGGEGTSVGGAGGTGGEGGGAVTSSSVGGGAGSGGHGGGGTGGNGGSGGNCNDQTPPVCLKDCMPNMLTNAECIGGAWVCPPGSAEASTCPMQSGCCTTPSECPAMFTCVNKVCKEPVLPGQCWTNGECTEAEVCEGAIVCACGDTCFTPDTPGKCVPA</sequence>
<comment type="caution">
    <text evidence="3">The sequence shown here is derived from an EMBL/GenBank/DDBJ whole genome shotgun (WGS) entry which is preliminary data.</text>
</comment>
<protein>
    <recommendedName>
        <fullName evidence="5">PE-PGRS family protein</fullName>
    </recommendedName>
</protein>
<reference evidence="3 4" key="1">
    <citation type="submission" date="2021-04" db="EMBL/GenBank/DDBJ databases">
        <title>Genome analysis of Polyangium sp.</title>
        <authorList>
            <person name="Li Y."/>
            <person name="Wang J."/>
        </authorList>
    </citation>
    <scope>NUCLEOTIDE SEQUENCE [LARGE SCALE GENOMIC DNA]</scope>
    <source>
        <strain evidence="3 4">SDU14</strain>
    </source>
</reference>
<feature type="region of interest" description="Disordered" evidence="1">
    <location>
        <begin position="28"/>
        <end position="72"/>
    </location>
</feature>
<dbReference type="EMBL" id="JAGTJJ010000003">
    <property type="protein sequence ID" value="MDC3981054.1"/>
    <property type="molecule type" value="Genomic_DNA"/>
</dbReference>
<accession>A0A9X3WZ89</accession>
<feature type="signal peptide" evidence="2">
    <location>
        <begin position="1"/>
        <end position="19"/>
    </location>
</feature>
<dbReference type="AlphaFoldDB" id="A0A9X3WZ89"/>
<dbReference type="PROSITE" id="PS51257">
    <property type="entry name" value="PROKAR_LIPOPROTEIN"/>
    <property type="match status" value="1"/>
</dbReference>
<gene>
    <name evidence="3" type="ORF">KEG57_11130</name>
</gene>
<feature type="compositionally biased region" description="Gly residues" evidence="1">
    <location>
        <begin position="30"/>
        <end position="72"/>
    </location>
</feature>
<evidence type="ECO:0000313" key="3">
    <source>
        <dbReference type="EMBL" id="MDC3981054.1"/>
    </source>
</evidence>
<proteinExistence type="predicted"/>
<feature type="chain" id="PRO_5040793041" description="PE-PGRS family protein" evidence="2">
    <location>
        <begin position="20"/>
        <end position="192"/>
    </location>
</feature>
<dbReference type="RefSeq" id="WP_272419716.1">
    <property type="nucleotide sequence ID" value="NZ_JAGTJJ010000003.1"/>
</dbReference>
<evidence type="ECO:0008006" key="5">
    <source>
        <dbReference type="Google" id="ProtNLM"/>
    </source>
</evidence>
<organism evidence="3 4">
    <name type="scientific">Polyangium jinanense</name>
    <dbReference type="NCBI Taxonomy" id="2829994"/>
    <lineage>
        <taxon>Bacteria</taxon>
        <taxon>Pseudomonadati</taxon>
        <taxon>Myxococcota</taxon>
        <taxon>Polyangia</taxon>
        <taxon>Polyangiales</taxon>
        <taxon>Polyangiaceae</taxon>
        <taxon>Polyangium</taxon>
    </lineage>
</organism>
<evidence type="ECO:0000313" key="4">
    <source>
        <dbReference type="Proteomes" id="UP001151081"/>
    </source>
</evidence>
<name>A0A9X3WZ89_9BACT</name>
<evidence type="ECO:0000256" key="1">
    <source>
        <dbReference type="SAM" id="MobiDB-lite"/>
    </source>
</evidence>
<dbReference type="Proteomes" id="UP001151081">
    <property type="component" value="Unassembled WGS sequence"/>
</dbReference>